<dbReference type="HAMAP" id="MF_00208">
    <property type="entry name" value="MurE"/>
    <property type="match status" value="1"/>
</dbReference>
<dbReference type="EMBL" id="JBHUJB010000046">
    <property type="protein sequence ID" value="MFD2159450.1"/>
    <property type="molecule type" value="Genomic_DNA"/>
</dbReference>
<protein>
    <recommendedName>
        <fullName evidence="11">UDP-N-acetylmuramoyl-L-alanyl-D-glutamate--2,6-diaminopimelate ligase</fullName>
        <ecNumber evidence="11">6.3.2.13</ecNumber>
    </recommendedName>
    <alternativeName>
        <fullName evidence="11">Meso-A2pm-adding enzyme</fullName>
    </alternativeName>
    <alternativeName>
        <fullName evidence="11">Meso-diaminopimelate-adding enzyme</fullName>
    </alternativeName>
    <alternativeName>
        <fullName evidence="11">UDP-MurNAc-L-Ala-D-Glu:meso-diaminopimelate ligase</fullName>
    </alternativeName>
    <alternativeName>
        <fullName evidence="11">UDP-MurNAc-tripeptide synthetase</fullName>
    </alternativeName>
    <alternativeName>
        <fullName evidence="11">UDP-N-acetylmuramyl-tripeptide synthetase</fullName>
    </alternativeName>
</protein>
<dbReference type="Pfam" id="PF01225">
    <property type="entry name" value="Mur_ligase"/>
    <property type="match status" value="1"/>
</dbReference>
<feature type="short sequence motif" description="Meso-diaminopimelate recognition motif" evidence="11">
    <location>
        <begin position="412"/>
        <end position="415"/>
    </location>
</feature>
<keyword evidence="3 11" id="KW-0436">Ligase</keyword>
<evidence type="ECO:0000256" key="6">
    <source>
        <dbReference type="ARBA" id="ARBA00022840"/>
    </source>
</evidence>
<dbReference type="RefSeq" id="WP_377086176.1">
    <property type="nucleotide sequence ID" value="NZ_JBHSJL010000014.1"/>
</dbReference>
<name>A0ABW4ZBS0_9BACT</name>
<dbReference type="SUPFAM" id="SSF53623">
    <property type="entry name" value="MurD-like peptide ligases, catalytic domain"/>
    <property type="match status" value="1"/>
</dbReference>
<feature type="binding site" evidence="11">
    <location>
        <begin position="112"/>
        <end position="118"/>
    </location>
    <ligand>
        <name>ATP</name>
        <dbReference type="ChEBI" id="CHEBI:30616"/>
    </ligand>
</feature>
<feature type="binding site" evidence="11">
    <location>
        <position position="189"/>
    </location>
    <ligand>
        <name>UDP-N-acetyl-alpha-D-muramoyl-L-alanyl-D-glutamate</name>
        <dbReference type="ChEBI" id="CHEBI:83900"/>
    </ligand>
</feature>
<keyword evidence="9 11" id="KW-0131">Cell cycle</keyword>
<comment type="PTM">
    <text evidence="11">Carboxylation is probably crucial for Mg(2+) binding and, consequently, for the gamma-phosphate positioning of ATP.</text>
</comment>
<feature type="binding site" evidence="11">
    <location>
        <position position="462"/>
    </location>
    <ligand>
        <name>meso-2,6-diaminopimelate</name>
        <dbReference type="ChEBI" id="CHEBI:57791"/>
    </ligand>
</feature>
<keyword evidence="7 11" id="KW-0133">Cell shape</keyword>
<dbReference type="SUPFAM" id="SSF63418">
    <property type="entry name" value="MurE/MurF N-terminal domain"/>
    <property type="match status" value="1"/>
</dbReference>
<dbReference type="PANTHER" id="PTHR23135:SF4">
    <property type="entry name" value="UDP-N-ACETYLMURAMOYL-L-ALANYL-D-GLUTAMATE--2,6-DIAMINOPIMELATE LIGASE MURE HOMOLOG, CHLOROPLASTIC"/>
    <property type="match status" value="1"/>
</dbReference>
<keyword evidence="5 11" id="KW-0547">Nucleotide-binding</keyword>
<evidence type="ECO:0000256" key="10">
    <source>
        <dbReference type="ARBA" id="ARBA00023316"/>
    </source>
</evidence>
<evidence type="ECO:0000313" key="18">
    <source>
        <dbReference type="Proteomes" id="UP001597389"/>
    </source>
</evidence>
<feature type="compositionally biased region" description="Basic and acidic residues" evidence="13">
    <location>
        <begin position="500"/>
        <end position="570"/>
    </location>
</feature>
<evidence type="ECO:0000256" key="3">
    <source>
        <dbReference type="ARBA" id="ARBA00022598"/>
    </source>
</evidence>
<dbReference type="PROSITE" id="PS01011">
    <property type="entry name" value="FOLYLPOLYGLU_SYNT_1"/>
    <property type="match status" value="1"/>
</dbReference>
<comment type="function">
    <text evidence="11">Catalyzes the addition of meso-diaminopimelic acid to the nucleotide precursor UDP-N-acetylmuramoyl-L-alanyl-D-glutamate (UMAG) in the biosynthesis of bacterial cell-wall peptidoglycan.</text>
</comment>
<comment type="caution">
    <text evidence="11">Lacks conserved residue(s) required for the propagation of feature annotation.</text>
</comment>
<evidence type="ECO:0000259" key="14">
    <source>
        <dbReference type="Pfam" id="PF01225"/>
    </source>
</evidence>
<evidence type="ECO:0000259" key="16">
    <source>
        <dbReference type="Pfam" id="PF08245"/>
    </source>
</evidence>
<evidence type="ECO:0000256" key="5">
    <source>
        <dbReference type="ARBA" id="ARBA00022741"/>
    </source>
</evidence>
<comment type="pathway">
    <text evidence="11 12">Cell wall biogenesis; peptidoglycan biosynthesis.</text>
</comment>
<dbReference type="SUPFAM" id="SSF53244">
    <property type="entry name" value="MurD-like peptide ligases, peptide-binding domain"/>
    <property type="match status" value="1"/>
</dbReference>
<feature type="binding site" evidence="11">
    <location>
        <begin position="154"/>
        <end position="155"/>
    </location>
    <ligand>
        <name>UDP-N-acetyl-alpha-D-muramoyl-L-alanyl-D-glutamate</name>
        <dbReference type="ChEBI" id="CHEBI:83900"/>
    </ligand>
</feature>
<dbReference type="Gene3D" id="3.40.1190.10">
    <property type="entry name" value="Mur-like, catalytic domain"/>
    <property type="match status" value="1"/>
</dbReference>
<keyword evidence="18" id="KW-1185">Reference proteome</keyword>
<dbReference type="Pfam" id="PF02875">
    <property type="entry name" value="Mur_ligase_C"/>
    <property type="match status" value="1"/>
</dbReference>
<evidence type="ECO:0000256" key="8">
    <source>
        <dbReference type="ARBA" id="ARBA00022984"/>
    </source>
</evidence>
<sequence length="570" mass="62302">MILRDLLTRIPKAVATGNLDQTASGVTSDSRQVKAGSVFVAIRGTETDGHKFIDAALKQGACAVVAEVAPASDYTGEAVWVHSNNTRDALGQLAAALAGDPSQQMKTVGVTGTNGKTTTTFLIQHIMKSVWTRAGLLGTIEVDNGFERVAATHTTPMADTLQSQLGEMADNGCRGVALEVSSHGIDQQRIAAVEFDAAVFTNLSQDHLDYHGSMAAYYEAKKALFTGLAEQGGKKKPVAIINSDDQYGEKLVKELGESQRVITYGMGAHVDFKVTKMRQQVRGTEFQLDNRGKSYLVRTPYIGRFNVYNTLAAIAACAACGIKIRDAVKALAEAPQVPGRLEHVGTREGVNVFVDYAHTPDALKNVCATLKDLEPNKLITVFGCGGDRDQSKRPLMAEAVSELSNLSLITSDNPRSEDPEAIIKEIEAGMKSKAYRAVVDREEAIRTAVNVAAAGDIVLIAGKGHETYQQFADKTVDFDDRKVAHWALRDRPSTRAAAPAEKKKNFTRKEGEWRDRDEKPERKEGEKPEYQKPEKYGERRVGGKPPRKSDRRDGFKGRRDRPSGERKDQR</sequence>
<comment type="subcellular location">
    <subcellularLocation>
        <location evidence="11 12">Cytoplasm</location>
    </subcellularLocation>
</comment>
<feature type="binding site" evidence="11">
    <location>
        <position position="181"/>
    </location>
    <ligand>
        <name>UDP-N-acetyl-alpha-D-muramoyl-L-alanyl-D-glutamate</name>
        <dbReference type="ChEBI" id="CHEBI:83900"/>
    </ligand>
</feature>
<feature type="binding site" evidence="11">
    <location>
        <position position="388"/>
    </location>
    <ligand>
        <name>meso-2,6-diaminopimelate</name>
        <dbReference type="ChEBI" id="CHEBI:57791"/>
    </ligand>
</feature>
<feature type="modified residue" description="N6-carboxylysine" evidence="11">
    <location>
        <position position="221"/>
    </location>
</feature>
<dbReference type="InterPro" id="IPR035911">
    <property type="entry name" value="MurE/MurF_N"/>
</dbReference>
<keyword evidence="8 11" id="KW-0573">Peptidoglycan synthesis</keyword>
<dbReference type="InterPro" id="IPR036615">
    <property type="entry name" value="Mur_ligase_C_dom_sf"/>
</dbReference>
<keyword evidence="11" id="KW-0460">Magnesium</keyword>
<dbReference type="Gene3D" id="3.40.1390.10">
    <property type="entry name" value="MurE/MurF, N-terminal domain"/>
    <property type="match status" value="1"/>
</dbReference>
<comment type="catalytic activity">
    <reaction evidence="11">
        <text>UDP-N-acetyl-alpha-D-muramoyl-L-alanyl-D-glutamate + meso-2,6-diaminopimelate + ATP = UDP-N-acetyl-alpha-D-muramoyl-L-alanyl-gamma-D-glutamyl-meso-2,6-diaminopimelate + ADP + phosphate + H(+)</text>
        <dbReference type="Rhea" id="RHEA:23676"/>
        <dbReference type="ChEBI" id="CHEBI:15378"/>
        <dbReference type="ChEBI" id="CHEBI:30616"/>
        <dbReference type="ChEBI" id="CHEBI:43474"/>
        <dbReference type="ChEBI" id="CHEBI:57791"/>
        <dbReference type="ChEBI" id="CHEBI:83900"/>
        <dbReference type="ChEBI" id="CHEBI:83905"/>
        <dbReference type="ChEBI" id="CHEBI:456216"/>
        <dbReference type="EC" id="6.3.2.13"/>
    </reaction>
</comment>
<dbReference type="Gene3D" id="3.90.190.20">
    <property type="entry name" value="Mur ligase, C-terminal domain"/>
    <property type="match status" value="1"/>
</dbReference>
<evidence type="ECO:0000313" key="17">
    <source>
        <dbReference type="EMBL" id="MFD2159450.1"/>
    </source>
</evidence>
<organism evidence="17 18">
    <name type="scientific">Rubritalea tangerina</name>
    <dbReference type="NCBI Taxonomy" id="430798"/>
    <lineage>
        <taxon>Bacteria</taxon>
        <taxon>Pseudomonadati</taxon>
        <taxon>Verrucomicrobiota</taxon>
        <taxon>Verrucomicrobiia</taxon>
        <taxon>Verrucomicrobiales</taxon>
        <taxon>Rubritaleaceae</taxon>
        <taxon>Rubritalea</taxon>
    </lineage>
</organism>
<comment type="caution">
    <text evidence="17">The sequence shown here is derived from an EMBL/GenBank/DDBJ whole genome shotgun (WGS) entry which is preliminary data.</text>
</comment>
<feature type="binding site" evidence="11">
    <location>
        <position position="30"/>
    </location>
    <ligand>
        <name>UDP-N-acetyl-alpha-D-muramoyl-L-alanyl-D-glutamate</name>
        <dbReference type="ChEBI" id="CHEBI:83900"/>
    </ligand>
</feature>
<dbReference type="EC" id="6.3.2.13" evidence="11"/>
<dbReference type="NCBIfam" id="NF001126">
    <property type="entry name" value="PRK00139.1-4"/>
    <property type="match status" value="1"/>
</dbReference>
<dbReference type="InterPro" id="IPR000713">
    <property type="entry name" value="Mur_ligase_N"/>
</dbReference>
<comment type="cofactor">
    <cofactor evidence="11">
        <name>Mg(2+)</name>
        <dbReference type="ChEBI" id="CHEBI:18420"/>
    </cofactor>
</comment>
<dbReference type="Proteomes" id="UP001597389">
    <property type="component" value="Unassembled WGS sequence"/>
</dbReference>
<feature type="domain" description="Mur ligase central" evidence="16">
    <location>
        <begin position="110"/>
        <end position="317"/>
    </location>
</feature>
<evidence type="ECO:0000256" key="9">
    <source>
        <dbReference type="ARBA" id="ARBA00023306"/>
    </source>
</evidence>
<gene>
    <name evidence="11" type="primary">murE</name>
    <name evidence="17" type="ORF">ACFSW8_11105</name>
</gene>
<evidence type="ECO:0000256" key="13">
    <source>
        <dbReference type="SAM" id="MobiDB-lite"/>
    </source>
</evidence>
<feature type="region of interest" description="Disordered" evidence="13">
    <location>
        <begin position="489"/>
        <end position="570"/>
    </location>
</feature>
<keyword evidence="10 11" id="KW-0961">Cell wall biogenesis/degradation</keyword>
<dbReference type="InterPro" id="IPR036565">
    <property type="entry name" value="Mur-like_cat_sf"/>
</dbReference>
<evidence type="ECO:0000256" key="11">
    <source>
        <dbReference type="HAMAP-Rule" id="MF_00208"/>
    </source>
</evidence>
<feature type="domain" description="Mur ligase N-terminal catalytic" evidence="14">
    <location>
        <begin position="24"/>
        <end position="95"/>
    </location>
</feature>
<feature type="domain" description="Mur ligase C-terminal" evidence="15">
    <location>
        <begin position="339"/>
        <end position="464"/>
    </location>
</feature>
<feature type="binding site" evidence="11">
    <location>
        <position position="187"/>
    </location>
    <ligand>
        <name>UDP-N-acetyl-alpha-D-muramoyl-L-alanyl-D-glutamate</name>
        <dbReference type="ChEBI" id="CHEBI:83900"/>
    </ligand>
</feature>
<reference evidence="18" key="1">
    <citation type="journal article" date="2019" name="Int. J. Syst. Evol. Microbiol.">
        <title>The Global Catalogue of Microorganisms (GCM) 10K type strain sequencing project: providing services to taxonomists for standard genome sequencing and annotation.</title>
        <authorList>
            <consortium name="The Broad Institute Genomics Platform"/>
            <consortium name="The Broad Institute Genome Sequencing Center for Infectious Disease"/>
            <person name="Wu L."/>
            <person name="Ma J."/>
        </authorList>
    </citation>
    <scope>NUCLEOTIDE SEQUENCE [LARGE SCALE GENOMIC DNA]</scope>
    <source>
        <strain evidence="18">CCUG 57942</strain>
    </source>
</reference>
<dbReference type="Pfam" id="PF08245">
    <property type="entry name" value="Mur_ligase_M"/>
    <property type="match status" value="1"/>
</dbReference>
<accession>A0ABW4ZBS0</accession>
<dbReference type="NCBIfam" id="NF001124">
    <property type="entry name" value="PRK00139.1-2"/>
    <property type="match status" value="1"/>
</dbReference>
<comment type="similarity">
    <text evidence="1 11">Belongs to the MurCDEF family. MurE subfamily.</text>
</comment>
<feature type="binding site" evidence="11">
    <location>
        <begin position="412"/>
        <end position="415"/>
    </location>
    <ligand>
        <name>meso-2,6-diaminopimelate</name>
        <dbReference type="ChEBI" id="CHEBI:57791"/>
    </ligand>
</feature>
<keyword evidence="2 11" id="KW-0963">Cytoplasm</keyword>
<feature type="binding site" evidence="11">
    <location>
        <position position="466"/>
    </location>
    <ligand>
        <name>meso-2,6-diaminopimelate</name>
        <dbReference type="ChEBI" id="CHEBI:57791"/>
    </ligand>
</feature>
<dbReference type="InterPro" id="IPR004101">
    <property type="entry name" value="Mur_ligase_C"/>
</dbReference>
<proteinExistence type="inferred from homology"/>
<evidence type="ECO:0000259" key="15">
    <source>
        <dbReference type="Pfam" id="PF02875"/>
    </source>
</evidence>
<dbReference type="InterPro" id="IPR013221">
    <property type="entry name" value="Mur_ligase_cen"/>
</dbReference>
<dbReference type="PANTHER" id="PTHR23135">
    <property type="entry name" value="MUR LIGASE FAMILY MEMBER"/>
    <property type="match status" value="1"/>
</dbReference>
<evidence type="ECO:0000256" key="2">
    <source>
        <dbReference type="ARBA" id="ARBA00022490"/>
    </source>
</evidence>
<dbReference type="NCBIfam" id="TIGR01085">
    <property type="entry name" value="murE"/>
    <property type="match status" value="1"/>
</dbReference>
<evidence type="ECO:0000256" key="12">
    <source>
        <dbReference type="RuleBase" id="RU004135"/>
    </source>
</evidence>
<keyword evidence="4 11" id="KW-0132">Cell division</keyword>
<dbReference type="InterPro" id="IPR005761">
    <property type="entry name" value="UDP-N-AcMur-Glu-dNH2Pim_ligase"/>
</dbReference>
<dbReference type="GO" id="GO:0008765">
    <property type="term" value="F:UDP-N-acetylmuramoylalanyl-D-glutamate-2,6-diaminopimelate ligase activity"/>
    <property type="evidence" value="ECO:0007669"/>
    <property type="project" value="UniProtKB-EC"/>
</dbReference>
<evidence type="ECO:0000256" key="7">
    <source>
        <dbReference type="ARBA" id="ARBA00022960"/>
    </source>
</evidence>
<keyword evidence="6 11" id="KW-0067">ATP-binding</keyword>
<evidence type="ECO:0000256" key="4">
    <source>
        <dbReference type="ARBA" id="ARBA00022618"/>
    </source>
</evidence>
<evidence type="ECO:0000256" key="1">
    <source>
        <dbReference type="ARBA" id="ARBA00005898"/>
    </source>
</evidence>
<dbReference type="InterPro" id="IPR018109">
    <property type="entry name" value="Folylpolyglutamate_synth_CS"/>
</dbReference>